<feature type="compositionally biased region" description="Basic and acidic residues" evidence="1">
    <location>
        <begin position="10"/>
        <end position="20"/>
    </location>
</feature>
<comment type="caution">
    <text evidence="2">The sequence shown here is derived from an EMBL/GenBank/DDBJ whole genome shotgun (WGS) entry which is preliminary data.</text>
</comment>
<feature type="region of interest" description="Disordered" evidence="1">
    <location>
        <begin position="1"/>
        <end position="20"/>
    </location>
</feature>
<accession>A0ABQ3PH13</accession>
<dbReference type="EMBL" id="BNDW01000050">
    <property type="protein sequence ID" value="GHI24309.1"/>
    <property type="molecule type" value="Genomic_DNA"/>
</dbReference>
<keyword evidence="3" id="KW-1185">Reference proteome</keyword>
<reference evidence="2" key="1">
    <citation type="submission" date="2024-05" db="EMBL/GenBank/DDBJ databases">
        <title>Whole genome shotgun sequence of Streptomyces hydrogenans NBRC 13475.</title>
        <authorList>
            <person name="Komaki H."/>
            <person name="Tamura T."/>
        </authorList>
    </citation>
    <scope>NUCLEOTIDE SEQUENCE</scope>
    <source>
        <strain evidence="2">NBRC 13475</strain>
    </source>
</reference>
<organism evidence="2 3">
    <name type="scientific">Streptomyces hydrogenans</name>
    <dbReference type="NCBI Taxonomy" id="1873719"/>
    <lineage>
        <taxon>Bacteria</taxon>
        <taxon>Bacillati</taxon>
        <taxon>Actinomycetota</taxon>
        <taxon>Actinomycetes</taxon>
        <taxon>Kitasatosporales</taxon>
        <taxon>Streptomycetaceae</taxon>
        <taxon>Streptomyces</taxon>
    </lineage>
</organism>
<gene>
    <name evidence="2" type="ORF">Shyd_56800</name>
</gene>
<name>A0ABQ3PH13_9ACTN</name>
<evidence type="ECO:0000313" key="2">
    <source>
        <dbReference type="EMBL" id="GHI24309.1"/>
    </source>
</evidence>
<sequence>MLGLEFVGPGEDHPGEPAREDVAAGGARAALVDVLVQEVQTSGEPEGLDLFEEVLDGDGRVRSTTSAQVFAVGVDEAGAVPGARSIRSGRSARA</sequence>
<evidence type="ECO:0000313" key="3">
    <source>
        <dbReference type="Proteomes" id="UP001052739"/>
    </source>
</evidence>
<evidence type="ECO:0000256" key="1">
    <source>
        <dbReference type="SAM" id="MobiDB-lite"/>
    </source>
</evidence>
<proteinExistence type="predicted"/>
<protein>
    <submittedName>
        <fullName evidence="2">Uncharacterized protein</fullName>
    </submittedName>
</protein>
<dbReference type="Proteomes" id="UP001052739">
    <property type="component" value="Unassembled WGS sequence"/>
</dbReference>